<organism evidence="4 5">
    <name type="scientific">Turicimonas muris</name>
    <dbReference type="NCBI Taxonomy" id="1796652"/>
    <lineage>
        <taxon>Bacteria</taxon>
        <taxon>Pseudomonadati</taxon>
        <taxon>Pseudomonadota</taxon>
        <taxon>Betaproteobacteria</taxon>
        <taxon>Burkholderiales</taxon>
        <taxon>Sutterellaceae</taxon>
        <taxon>Turicimonas</taxon>
    </lineage>
</organism>
<keyword evidence="5" id="KW-1185">Reference proteome</keyword>
<evidence type="ECO:0000259" key="2">
    <source>
        <dbReference type="Pfam" id="PF08401"/>
    </source>
</evidence>
<name>A0A227KQQ7_9BURK</name>
<dbReference type="GO" id="GO:0003697">
    <property type="term" value="F:single-stranded DNA binding"/>
    <property type="evidence" value="ECO:0007669"/>
    <property type="project" value="InterPro"/>
</dbReference>
<sequence length="385" mass="43967">MRKSPKEIKIMASKTSNTHNKYNAYVNEVADLFIEQLEKGCAPWQKGWESQFILPQNAVTGKLYRASNLMLLFAMQCSNGFEDNRWVTFNQARSLGGSVRKGERGVPCIFWRRFEVRDENPEKEGEEIVVKERMIPCPFTIFNVGQCENLKIKPLEVPQHDWTPVEAAEKLLKASGAKIEEKSQSRAFYNPVKDLIVLPERKQFFNAEAFYDTALHELGHWTAHSSRLNRTFGKSFGDEEYAKEELRAEISSFMVGSTLGLSHDPSNHAAYVDSWIKALRDDPREILRACADAEKIKDYLFSLDKSLKLEEGSSSEISKVAEEHSETRKAVKIYKSFSEEEKAVVVQSLAQSLNKPKRSSNPYQMSLFDREVSEKKERAGSGCER</sequence>
<dbReference type="Pfam" id="PF08401">
    <property type="entry name" value="ArdcN"/>
    <property type="match status" value="1"/>
</dbReference>
<feature type="compositionally biased region" description="Polar residues" evidence="1">
    <location>
        <begin position="351"/>
        <end position="364"/>
    </location>
</feature>
<accession>A0A227KQQ7</accession>
<dbReference type="InterPro" id="IPR041459">
    <property type="entry name" value="MPTase-PolyVal"/>
</dbReference>
<feature type="domain" description="N-terminal" evidence="2">
    <location>
        <begin position="25"/>
        <end position="137"/>
    </location>
</feature>
<reference evidence="5" key="1">
    <citation type="submission" date="2017-05" db="EMBL/GenBank/DDBJ databases">
        <title>Improved OligoMM genomes.</title>
        <authorList>
            <person name="Garzetti D."/>
        </authorList>
    </citation>
    <scope>NUCLEOTIDE SEQUENCE [LARGE SCALE GENOMIC DNA]</scope>
    <source>
        <strain evidence="5">YL45</strain>
    </source>
</reference>
<protein>
    <recommendedName>
        <fullName evidence="6">DUF1738 domain-containing protein</fullName>
    </recommendedName>
</protein>
<dbReference type="Pfam" id="PF18818">
    <property type="entry name" value="MPTase-PolyVal"/>
    <property type="match status" value="1"/>
</dbReference>
<comment type="caution">
    <text evidence="4">The sequence shown here is derived from an EMBL/GenBank/DDBJ whole genome shotgun (WGS) entry which is preliminary data.</text>
</comment>
<feature type="region of interest" description="Disordered" evidence="1">
    <location>
        <begin position="351"/>
        <end position="385"/>
    </location>
</feature>
<dbReference type="InterPro" id="IPR013610">
    <property type="entry name" value="ArdC_N"/>
</dbReference>
<evidence type="ECO:0008006" key="6">
    <source>
        <dbReference type="Google" id="ProtNLM"/>
    </source>
</evidence>
<feature type="compositionally biased region" description="Basic and acidic residues" evidence="1">
    <location>
        <begin position="368"/>
        <end position="385"/>
    </location>
</feature>
<evidence type="ECO:0000313" key="5">
    <source>
        <dbReference type="Proteomes" id="UP000214610"/>
    </source>
</evidence>
<gene>
    <name evidence="4" type="ORF">ADH67_06085</name>
</gene>
<dbReference type="EMBL" id="NHMP01000003">
    <property type="protein sequence ID" value="OXE49693.1"/>
    <property type="molecule type" value="Genomic_DNA"/>
</dbReference>
<proteinExistence type="predicted"/>
<dbReference type="Proteomes" id="UP000214610">
    <property type="component" value="Unassembled WGS sequence"/>
</dbReference>
<feature type="domain" description="Polyvalent protein metallopeptidase" evidence="3">
    <location>
        <begin position="166"/>
        <end position="291"/>
    </location>
</feature>
<evidence type="ECO:0000259" key="3">
    <source>
        <dbReference type="Pfam" id="PF18818"/>
    </source>
</evidence>
<evidence type="ECO:0000313" key="4">
    <source>
        <dbReference type="EMBL" id="OXE49693.1"/>
    </source>
</evidence>
<evidence type="ECO:0000256" key="1">
    <source>
        <dbReference type="SAM" id="MobiDB-lite"/>
    </source>
</evidence>
<dbReference type="AlphaFoldDB" id="A0A227KQQ7"/>